<protein>
    <submittedName>
        <fullName evidence="3">Iron uptake protein A1</fullName>
    </submittedName>
</protein>
<name>A0A518HF82_9BACT</name>
<dbReference type="EMBL" id="CP036429">
    <property type="protein sequence ID" value="QDV39503.1"/>
    <property type="molecule type" value="Genomic_DNA"/>
</dbReference>
<evidence type="ECO:0000256" key="1">
    <source>
        <dbReference type="ARBA" id="ARBA00022729"/>
    </source>
</evidence>
<dbReference type="PANTHER" id="PTHR30006:SF24">
    <property type="entry name" value="SLL0237 PROTEIN"/>
    <property type="match status" value="1"/>
</dbReference>
<accession>A0A518HF82</accession>
<feature type="region of interest" description="Disordered" evidence="2">
    <location>
        <begin position="1"/>
        <end position="51"/>
    </location>
</feature>
<dbReference type="PANTHER" id="PTHR30006">
    <property type="entry name" value="THIAMINE-BINDING PERIPLASMIC PROTEIN-RELATED"/>
    <property type="match status" value="1"/>
</dbReference>
<dbReference type="Proteomes" id="UP000317835">
    <property type="component" value="Plasmid pElP_3"/>
</dbReference>
<gene>
    <name evidence="3" type="primary">futA1</name>
    <name evidence="3" type="ORF">ElP_74710</name>
</gene>
<dbReference type="CDD" id="cd13518">
    <property type="entry name" value="PBP2_Fe3_thiamine_like"/>
    <property type="match status" value="1"/>
</dbReference>
<organism evidence="3 4">
    <name type="scientific">Tautonia plasticadhaerens</name>
    <dbReference type="NCBI Taxonomy" id="2527974"/>
    <lineage>
        <taxon>Bacteria</taxon>
        <taxon>Pseudomonadati</taxon>
        <taxon>Planctomycetota</taxon>
        <taxon>Planctomycetia</taxon>
        <taxon>Isosphaerales</taxon>
        <taxon>Isosphaeraceae</taxon>
        <taxon>Tautonia</taxon>
    </lineage>
</organism>
<dbReference type="SUPFAM" id="SSF53850">
    <property type="entry name" value="Periplasmic binding protein-like II"/>
    <property type="match status" value="1"/>
</dbReference>
<keyword evidence="1" id="KW-0732">Signal</keyword>
<keyword evidence="4" id="KW-1185">Reference proteome</keyword>
<dbReference type="AlphaFoldDB" id="A0A518HF82"/>
<evidence type="ECO:0000313" key="4">
    <source>
        <dbReference type="Proteomes" id="UP000317835"/>
    </source>
</evidence>
<dbReference type="Gene3D" id="3.40.190.10">
    <property type="entry name" value="Periplasmic binding protein-like II"/>
    <property type="match status" value="2"/>
</dbReference>
<dbReference type="Pfam" id="PF13343">
    <property type="entry name" value="SBP_bac_6"/>
    <property type="match status" value="1"/>
</dbReference>
<sequence length="419" mass="44338">MNRITGRPNGILKTPGVKASRAGKGLRDTGSGPSTSSRPRCDHPLAPTPPAIRTVRTANAGDRSGDATMTDSTRRRLAASLLTLLAGCARDAAEPGAGPGGGGGRVVVYTALDREFSEPILDRYEQEAGTTVDAKYDVESTKTVGLTNAIIAEAGRPRADLFWNNEILNTLRLQREGLLAPFTPEHADAIPDQYKAGDGTWYGFAGRARILIVNTDLVPEADRPTSIRDLADPRWKGKAGIAKPLFGTTASHAACLFVALGDEEAKRYFRDLEANDVRILSGNKQVAQDVASGRLAFGMTDTDDAMVMIEQQGAPVAIVYPDQGEGEPGTLFIPNTLAMIKGGPNPGAAEALASAIISPEVEATLAASPSAQIPLLTTTEASARVETPKTIKAMEVDFEAAAARWDEVAAFIREEFAAE</sequence>
<reference evidence="3 4" key="1">
    <citation type="submission" date="2019-02" db="EMBL/GenBank/DDBJ databases">
        <title>Deep-cultivation of Planctomycetes and their phenomic and genomic characterization uncovers novel biology.</title>
        <authorList>
            <person name="Wiegand S."/>
            <person name="Jogler M."/>
            <person name="Boedeker C."/>
            <person name="Pinto D."/>
            <person name="Vollmers J."/>
            <person name="Rivas-Marin E."/>
            <person name="Kohn T."/>
            <person name="Peeters S.H."/>
            <person name="Heuer A."/>
            <person name="Rast P."/>
            <person name="Oberbeckmann S."/>
            <person name="Bunk B."/>
            <person name="Jeske O."/>
            <person name="Meyerdierks A."/>
            <person name="Storesund J.E."/>
            <person name="Kallscheuer N."/>
            <person name="Luecker S."/>
            <person name="Lage O.M."/>
            <person name="Pohl T."/>
            <person name="Merkel B.J."/>
            <person name="Hornburger P."/>
            <person name="Mueller R.-W."/>
            <person name="Bruemmer F."/>
            <person name="Labrenz M."/>
            <person name="Spormann A.M."/>
            <person name="Op den Camp H."/>
            <person name="Overmann J."/>
            <person name="Amann R."/>
            <person name="Jetten M.S.M."/>
            <person name="Mascher T."/>
            <person name="Medema M.H."/>
            <person name="Devos D.P."/>
            <person name="Kaster A.-K."/>
            <person name="Ovreas L."/>
            <person name="Rohde M."/>
            <person name="Galperin M.Y."/>
            <person name="Jogler C."/>
        </authorList>
    </citation>
    <scope>NUCLEOTIDE SEQUENCE [LARGE SCALE GENOMIC DNA]</scope>
    <source>
        <strain evidence="3 4">ElP</strain>
        <plasmid evidence="4">pelp_3</plasmid>
    </source>
</reference>
<keyword evidence="3" id="KW-0614">Plasmid</keyword>
<proteinExistence type="predicted"/>
<dbReference type="KEGG" id="tpla:ElP_74710"/>
<evidence type="ECO:0000313" key="3">
    <source>
        <dbReference type="EMBL" id="QDV39503.1"/>
    </source>
</evidence>
<evidence type="ECO:0000256" key="2">
    <source>
        <dbReference type="SAM" id="MobiDB-lite"/>
    </source>
</evidence>
<geneLocation type="plasmid" evidence="4">
    <name>pelp_3</name>
</geneLocation>